<dbReference type="Gene3D" id="1.10.510.10">
    <property type="entry name" value="Transferase(Phosphotransferase) domain 1"/>
    <property type="match status" value="1"/>
</dbReference>
<accession>A0A4S8LBI4</accession>
<reference evidence="2 3" key="1">
    <citation type="journal article" date="2019" name="Nat. Ecol. Evol.">
        <title>Megaphylogeny resolves global patterns of mushroom evolution.</title>
        <authorList>
            <person name="Varga T."/>
            <person name="Krizsan K."/>
            <person name="Foldi C."/>
            <person name="Dima B."/>
            <person name="Sanchez-Garcia M."/>
            <person name="Sanchez-Ramirez S."/>
            <person name="Szollosi G.J."/>
            <person name="Szarkandi J.G."/>
            <person name="Papp V."/>
            <person name="Albert L."/>
            <person name="Andreopoulos W."/>
            <person name="Angelini C."/>
            <person name="Antonin V."/>
            <person name="Barry K.W."/>
            <person name="Bougher N.L."/>
            <person name="Buchanan P."/>
            <person name="Buyck B."/>
            <person name="Bense V."/>
            <person name="Catcheside P."/>
            <person name="Chovatia M."/>
            <person name="Cooper J."/>
            <person name="Damon W."/>
            <person name="Desjardin D."/>
            <person name="Finy P."/>
            <person name="Geml J."/>
            <person name="Haridas S."/>
            <person name="Hughes K."/>
            <person name="Justo A."/>
            <person name="Karasinski D."/>
            <person name="Kautmanova I."/>
            <person name="Kiss B."/>
            <person name="Kocsube S."/>
            <person name="Kotiranta H."/>
            <person name="LaButti K.M."/>
            <person name="Lechner B.E."/>
            <person name="Liimatainen K."/>
            <person name="Lipzen A."/>
            <person name="Lukacs Z."/>
            <person name="Mihaltcheva S."/>
            <person name="Morgado L.N."/>
            <person name="Niskanen T."/>
            <person name="Noordeloos M.E."/>
            <person name="Ohm R.A."/>
            <person name="Ortiz-Santana B."/>
            <person name="Ovrebo C."/>
            <person name="Racz N."/>
            <person name="Riley R."/>
            <person name="Savchenko A."/>
            <person name="Shiryaev A."/>
            <person name="Soop K."/>
            <person name="Spirin V."/>
            <person name="Szebenyi C."/>
            <person name="Tomsovsky M."/>
            <person name="Tulloss R.E."/>
            <person name="Uehling J."/>
            <person name="Grigoriev I.V."/>
            <person name="Vagvolgyi C."/>
            <person name="Papp T."/>
            <person name="Martin F.M."/>
            <person name="Miettinen O."/>
            <person name="Hibbett D.S."/>
            <person name="Nagy L.G."/>
        </authorList>
    </citation>
    <scope>NUCLEOTIDE SEQUENCE [LARGE SCALE GENOMIC DNA]</scope>
    <source>
        <strain evidence="2 3">CBS 962.96</strain>
    </source>
</reference>
<dbReference type="PROSITE" id="PS00108">
    <property type="entry name" value="PROTEIN_KINASE_ST"/>
    <property type="match status" value="1"/>
</dbReference>
<proteinExistence type="predicted"/>
<dbReference type="InterPro" id="IPR008271">
    <property type="entry name" value="Ser/Thr_kinase_AS"/>
</dbReference>
<keyword evidence="2" id="KW-0418">Kinase</keyword>
<dbReference type="SUPFAM" id="SSF56112">
    <property type="entry name" value="Protein kinase-like (PK-like)"/>
    <property type="match status" value="1"/>
</dbReference>
<dbReference type="InterPro" id="IPR011009">
    <property type="entry name" value="Kinase-like_dom_sf"/>
</dbReference>
<dbReference type="Pfam" id="PF07714">
    <property type="entry name" value="PK_Tyr_Ser-Thr"/>
    <property type="match status" value="1"/>
</dbReference>
<dbReference type="GO" id="GO:0005524">
    <property type="term" value="F:ATP binding"/>
    <property type="evidence" value="ECO:0007669"/>
    <property type="project" value="InterPro"/>
</dbReference>
<keyword evidence="2" id="KW-0808">Transferase</keyword>
<dbReference type="PROSITE" id="PS50011">
    <property type="entry name" value="PROTEIN_KINASE_DOM"/>
    <property type="match status" value="1"/>
</dbReference>
<dbReference type="OrthoDB" id="346907at2759"/>
<feature type="domain" description="Protein kinase" evidence="1">
    <location>
        <begin position="12"/>
        <end position="275"/>
    </location>
</feature>
<protein>
    <submittedName>
        <fullName evidence="2">Kinase-like protein</fullName>
    </submittedName>
</protein>
<organism evidence="2 3">
    <name type="scientific">Dendrothele bispora (strain CBS 962.96)</name>
    <dbReference type="NCBI Taxonomy" id="1314807"/>
    <lineage>
        <taxon>Eukaryota</taxon>
        <taxon>Fungi</taxon>
        <taxon>Dikarya</taxon>
        <taxon>Basidiomycota</taxon>
        <taxon>Agaricomycotina</taxon>
        <taxon>Agaricomycetes</taxon>
        <taxon>Agaricomycetidae</taxon>
        <taxon>Agaricales</taxon>
        <taxon>Agaricales incertae sedis</taxon>
        <taxon>Dendrothele</taxon>
    </lineage>
</organism>
<evidence type="ECO:0000259" key="1">
    <source>
        <dbReference type="PROSITE" id="PS50011"/>
    </source>
</evidence>
<dbReference type="GO" id="GO:0004674">
    <property type="term" value="F:protein serine/threonine kinase activity"/>
    <property type="evidence" value="ECO:0007669"/>
    <property type="project" value="TreeGrafter"/>
</dbReference>
<dbReference type="EMBL" id="ML179510">
    <property type="protein sequence ID" value="THU86149.1"/>
    <property type="molecule type" value="Genomic_DNA"/>
</dbReference>
<sequence>LPEYMFISGVAPVKERNIFGGTYGDVYRSTFEGKPVALKRLRIFQRSDDDERRSLYKVTLMWQTLRHEFVLPFLGIDAENFPRQPCMVSPWMSNGTLIHFLKRNPKANVDKLLFEIAQGIDYLHSQNIVHGDIKGVNILIDEHWKPLLADFGLTLFADATRHNTTGQGGTLRWMAPELFAGYDDSTPSKRTFASDIYAYGCLCVEAYTRKIPFYHEVRNEFGIIGFAKGGGRPSRPTESSAMTDELWELVNACWHQNPSSRPKSAMVVAVLRTILRKSATDNSQQLRSTLSKMSFASSMSGGVSLHSNLNNPITSATGEESVKKTMSPEDHAELARCRKRIRRHADPNRMYQDVKILRYRFATLSCLFYHCLKKL</sequence>
<dbReference type="InterPro" id="IPR000719">
    <property type="entry name" value="Prot_kinase_dom"/>
</dbReference>
<dbReference type="PANTHER" id="PTHR44329">
    <property type="entry name" value="SERINE/THREONINE-PROTEIN KINASE TNNI3K-RELATED"/>
    <property type="match status" value="1"/>
</dbReference>
<dbReference type="AlphaFoldDB" id="A0A4S8LBI4"/>
<dbReference type="InterPro" id="IPR051681">
    <property type="entry name" value="Ser/Thr_Kinases-Pseudokinases"/>
</dbReference>
<dbReference type="InterPro" id="IPR001245">
    <property type="entry name" value="Ser-Thr/Tyr_kinase_cat_dom"/>
</dbReference>
<name>A0A4S8LBI4_DENBC</name>
<gene>
    <name evidence="2" type="ORF">K435DRAFT_684277</name>
</gene>
<keyword evidence="3" id="KW-1185">Reference proteome</keyword>
<feature type="non-terminal residue" evidence="2">
    <location>
        <position position="1"/>
    </location>
</feature>
<dbReference type="SMART" id="SM00220">
    <property type="entry name" value="S_TKc"/>
    <property type="match status" value="1"/>
</dbReference>
<evidence type="ECO:0000313" key="2">
    <source>
        <dbReference type="EMBL" id="THU86149.1"/>
    </source>
</evidence>
<evidence type="ECO:0000313" key="3">
    <source>
        <dbReference type="Proteomes" id="UP000297245"/>
    </source>
</evidence>
<dbReference type="PRINTS" id="PR00109">
    <property type="entry name" value="TYRKINASE"/>
</dbReference>
<dbReference type="Proteomes" id="UP000297245">
    <property type="component" value="Unassembled WGS sequence"/>
</dbReference>